<sequence>MAEAPRSAQEQQQPNTKPRSRKGHEISTCTIAAPPFSYACLELVPEGTADSSIDALTVRTYMTAALTQFLGLAGAAIAVDILKVEGRECWVRMPREDLSPFIAALGGWVGGSRTEGRMGWRVKASGNWLSVLVTERGVGKVWDE</sequence>
<dbReference type="AlphaFoldDB" id="A0A2T3AT44"/>
<keyword evidence="4" id="KW-1185">Reference proteome</keyword>
<evidence type="ECO:0000259" key="2">
    <source>
        <dbReference type="Pfam" id="PF20976"/>
    </source>
</evidence>
<accession>A0A2T3AT44</accession>
<gene>
    <name evidence="3" type="ORF">M430DRAFT_36913</name>
</gene>
<organism evidence="3 4">
    <name type="scientific">Amorphotheca resinae ATCC 22711</name>
    <dbReference type="NCBI Taxonomy" id="857342"/>
    <lineage>
        <taxon>Eukaryota</taxon>
        <taxon>Fungi</taxon>
        <taxon>Dikarya</taxon>
        <taxon>Ascomycota</taxon>
        <taxon>Pezizomycotina</taxon>
        <taxon>Leotiomycetes</taxon>
        <taxon>Helotiales</taxon>
        <taxon>Amorphothecaceae</taxon>
        <taxon>Amorphotheca</taxon>
    </lineage>
</organism>
<name>A0A2T3AT44_AMORE</name>
<dbReference type="GO" id="GO:0000172">
    <property type="term" value="C:ribonuclease MRP complex"/>
    <property type="evidence" value="ECO:0007669"/>
    <property type="project" value="InterPro"/>
</dbReference>
<dbReference type="PANTHER" id="PTHR28173:SF1">
    <property type="entry name" value="RIBONUCLEASES P_MRP PROTEIN SUBUNIT POP8"/>
    <property type="match status" value="1"/>
</dbReference>
<dbReference type="GO" id="GO:0000294">
    <property type="term" value="P:nuclear-transcribed mRNA catabolic process, RNase MRP-dependent"/>
    <property type="evidence" value="ECO:0007669"/>
    <property type="project" value="TreeGrafter"/>
</dbReference>
<dbReference type="EMBL" id="KZ679016">
    <property type="protein sequence ID" value="PSS10650.1"/>
    <property type="molecule type" value="Genomic_DNA"/>
</dbReference>
<dbReference type="GO" id="GO:0000171">
    <property type="term" value="F:ribonuclease MRP activity"/>
    <property type="evidence" value="ECO:0007669"/>
    <property type="project" value="TreeGrafter"/>
</dbReference>
<dbReference type="GO" id="GO:0034965">
    <property type="term" value="P:intronic box C/D snoRNA processing"/>
    <property type="evidence" value="ECO:0007669"/>
    <property type="project" value="TreeGrafter"/>
</dbReference>
<evidence type="ECO:0000313" key="3">
    <source>
        <dbReference type="EMBL" id="PSS10650.1"/>
    </source>
</evidence>
<dbReference type="GeneID" id="36575099"/>
<dbReference type="OrthoDB" id="5530243at2759"/>
<dbReference type="PANTHER" id="PTHR28173">
    <property type="entry name" value="RIBONUCLEASES P/MRP PROTEIN SUBUNIT POP8"/>
    <property type="match status" value="1"/>
</dbReference>
<evidence type="ECO:0000313" key="4">
    <source>
        <dbReference type="Proteomes" id="UP000241818"/>
    </source>
</evidence>
<feature type="compositionally biased region" description="Polar residues" evidence="1">
    <location>
        <begin position="8"/>
        <end position="17"/>
    </location>
</feature>
<dbReference type="InParanoid" id="A0A2T3AT44"/>
<dbReference type="GO" id="GO:0005655">
    <property type="term" value="C:nucleolar ribonuclease P complex"/>
    <property type="evidence" value="ECO:0007669"/>
    <property type="project" value="InterPro"/>
</dbReference>
<evidence type="ECO:0000256" key="1">
    <source>
        <dbReference type="SAM" id="MobiDB-lite"/>
    </source>
</evidence>
<feature type="domain" description="Ribonucleases P/MRP subunit Pop8-like" evidence="2">
    <location>
        <begin position="35"/>
        <end position="108"/>
    </location>
</feature>
<dbReference type="InterPro" id="IPR049128">
    <property type="entry name" value="Pop8-like_dom"/>
</dbReference>
<dbReference type="Proteomes" id="UP000241818">
    <property type="component" value="Unassembled WGS sequence"/>
</dbReference>
<reference evidence="3 4" key="1">
    <citation type="journal article" date="2018" name="New Phytol.">
        <title>Comparative genomics and transcriptomics depict ericoid mycorrhizal fungi as versatile saprotrophs and plant mutualists.</title>
        <authorList>
            <person name="Martino E."/>
            <person name="Morin E."/>
            <person name="Grelet G.A."/>
            <person name="Kuo A."/>
            <person name="Kohler A."/>
            <person name="Daghino S."/>
            <person name="Barry K.W."/>
            <person name="Cichocki N."/>
            <person name="Clum A."/>
            <person name="Dockter R.B."/>
            <person name="Hainaut M."/>
            <person name="Kuo R.C."/>
            <person name="LaButti K."/>
            <person name="Lindahl B.D."/>
            <person name="Lindquist E.A."/>
            <person name="Lipzen A."/>
            <person name="Khouja H.R."/>
            <person name="Magnuson J."/>
            <person name="Murat C."/>
            <person name="Ohm R.A."/>
            <person name="Singer S.W."/>
            <person name="Spatafora J.W."/>
            <person name="Wang M."/>
            <person name="Veneault-Fourrey C."/>
            <person name="Henrissat B."/>
            <person name="Grigoriev I.V."/>
            <person name="Martin F.M."/>
            <person name="Perotto S."/>
        </authorList>
    </citation>
    <scope>NUCLEOTIDE SEQUENCE [LARGE SCALE GENOMIC DNA]</scope>
    <source>
        <strain evidence="3 4">ATCC 22711</strain>
    </source>
</reference>
<dbReference type="Pfam" id="PF20976">
    <property type="entry name" value="Pop8"/>
    <property type="match status" value="1"/>
</dbReference>
<dbReference type="GO" id="GO:0008033">
    <property type="term" value="P:tRNA processing"/>
    <property type="evidence" value="ECO:0007669"/>
    <property type="project" value="InterPro"/>
</dbReference>
<dbReference type="GO" id="GO:0004526">
    <property type="term" value="F:ribonuclease P activity"/>
    <property type="evidence" value="ECO:0007669"/>
    <property type="project" value="TreeGrafter"/>
</dbReference>
<dbReference type="InterPro" id="IPR020347">
    <property type="entry name" value="Pop8"/>
</dbReference>
<dbReference type="RefSeq" id="XP_024717829.1">
    <property type="nucleotide sequence ID" value="XM_024867018.1"/>
</dbReference>
<proteinExistence type="predicted"/>
<dbReference type="STRING" id="857342.A0A2T3AT44"/>
<protein>
    <recommendedName>
        <fullName evidence="2">Ribonucleases P/MRP subunit Pop8-like domain-containing protein</fullName>
    </recommendedName>
</protein>
<feature type="region of interest" description="Disordered" evidence="1">
    <location>
        <begin position="1"/>
        <end position="26"/>
    </location>
</feature>